<feature type="region of interest" description="Disordered" evidence="1">
    <location>
        <begin position="159"/>
        <end position="185"/>
    </location>
</feature>
<comment type="caution">
    <text evidence="2">The sequence shown here is derived from an EMBL/GenBank/DDBJ whole genome shotgun (WGS) entry which is preliminary data.</text>
</comment>
<evidence type="ECO:0000256" key="1">
    <source>
        <dbReference type="SAM" id="MobiDB-lite"/>
    </source>
</evidence>
<feature type="non-terminal residue" evidence="2">
    <location>
        <position position="1"/>
    </location>
</feature>
<keyword evidence="3" id="KW-1185">Reference proteome</keyword>
<dbReference type="Proteomes" id="UP000789901">
    <property type="component" value="Unassembled WGS sequence"/>
</dbReference>
<protein>
    <submittedName>
        <fullName evidence="2">37744_t:CDS:1</fullName>
    </submittedName>
</protein>
<gene>
    <name evidence="2" type="ORF">GMARGA_LOCUS31810</name>
</gene>
<name>A0ABN7WJN6_GIGMA</name>
<evidence type="ECO:0000313" key="2">
    <source>
        <dbReference type="EMBL" id="CAG8833963.1"/>
    </source>
</evidence>
<organism evidence="2 3">
    <name type="scientific">Gigaspora margarita</name>
    <dbReference type="NCBI Taxonomy" id="4874"/>
    <lineage>
        <taxon>Eukaryota</taxon>
        <taxon>Fungi</taxon>
        <taxon>Fungi incertae sedis</taxon>
        <taxon>Mucoromycota</taxon>
        <taxon>Glomeromycotina</taxon>
        <taxon>Glomeromycetes</taxon>
        <taxon>Diversisporales</taxon>
        <taxon>Gigasporaceae</taxon>
        <taxon>Gigaspora</taxon>
    </lineage>
</organism>
<sequence>TNEEIESFWETIHIIDDSITHENHTMEYIKKKLNKDKQSKDWIIFKDQRSGSWKLERIEKKKERKLLVEHWLERKENNGKYLAVRCMHCALNKKGKENNCITKIKVENVKECILNMIKNKENWFLPCALDLLLRKQDALMLTKLKLIDSIEELKGLKAKVSDGTEKENKSRSTRQDKRLKENRNE</sequence>
<feature type="non-terminal residue" evidence="2">
    <location>
        <position position="185"/>
    </location>
</feature>
<proteinExistence type="predicted"/>
<dbReference type="EMBL" id="CAJVQB010048400">
    <property type="protein sequence ID" value="CAG8833963.1"/>
    <property type="molecule type" value="Genomic_DNA"/>
</dbReference>
<reference evidence="2 3" key="1">
    <citation type="submission" date="2021-06" db="EMBL/GenBank/DDBJ databases">
        <authorList>
            <person name="Kallberg Y."/>
            <person name="Tangrot J."/>
            <person name="Rosling A."/>
        </authorList>
    </citation>
    <scope>NUCLEOTIDE SEQUENCE [LARGE SCALE GENOMIC DNA]</scope>
    <source>
        <strain evidence="2 3">120-4 pot B 10/14</strain>
    </source>
</reference>
<accession>A0ABN7WJN6</accession>
<evidence type="ECO:0000313" key="3">
    <source>
        <dbReference type="Proteomes" id="UP000789901"/>
    </source>
</evidence>